<dbReference type="OrthoDB" id="1821130at2"/>
<dbReference type="Proteomes" id="UP000306147">
    <property type="component" value="Unassembled WGS sequence"/>
</dbReference>
<dbReference type="NCBIfam" id="NF002959">
    <property type="entry name" value="PRK03624.1"/>
    <property type="match status" value="1"/>
</dbReference>
<dbReference type="AlphaFoldDB" id="A0A4S1X485"/>
<reference evidence="4 5" key="1">
    <citation type="submission" date="2019-04" db="EMBL/GenBank/DDBJ databases">
        <title>Sphingomonas psychrotolerans sp. nov., isolated from soil in the Tianshan Mountains, Xinjiang, China.</title>
        <authorList>
            <person name="Luo Y."/>
            <person name="Sheng H."/>
        </authorList>
    </citation>
    <scope>NUCLEOTIDE SEQUENCE [LARGE SCALE GENOMIC DNA]</scope>
    <source>
        <strain evidence="4 5">ZFGT-11</strain>
    </source>
</reference>
<evidence type="ECO:0000313" key="5">
    <source>
        <dbReference type="Proteomes" id="UP000306147"/>
    </source>
</evidence>
<dbReference type="Pfam" id="PF00583">
    <property type="entry name" value="Acetyltransf_1"/>
    <property type="match status" value="1"/>
</dbReference>
<keyword evidence="5" id="KW-1185">Reference proteome</keyword>
<dbReference type="GO" id="GO:0016747">
    <property type="term" value="F:acyltransferase activity, transferring groups other than amino-acyl groups"/>
    <property type="evidence" value="ECO:0007669"/>
    <property type="project" value="InterPro"/>
</dbReference>
<dbReference type="InterPro" id="IPR016181">
    <property type="entry name" value="Acyl_CoA_acyltransferase"/>
</dbReference>
<dbReference type="InterPro" id="IPR050832">
    <property type="entry name" value="Bact_Acetyltransf"/>
</dbReference>
<dbReference type="EC" id="2.3.1.-" evidence="4"/>
<keyword evidence="2 4" id="KW-0012">Acyltransferase</keyword>
<evidence type="ECO:0000313" key="4">
    <source>
        <dbReference type="EMBL" id="TGX50235.1"/>
    </source>
</evidence>
<evidence type="ECO:0000256" key="2">
    <source>
        <dbReference type="ARBA" id="ARBA00023315"/>
    </source>
</evidence>
<evidence type="ECO:0000256" key="1">
    <source>
        <dbReference type="ARBA" id="ARBA00022679"/>
    </source>
</evidence>
<dbReference type="PANTHER" id="PTHR43877">
    <property type="entry name" value="AMINOALKYLPHOSPHONATE N-ACETYLTRANSFERASE-RELATED-RELATED"/>
    <property type="match status" value="1"/>
</dbReference>
<organism evidence="4 5">
    <name type="scientific">Sphingomonas gei</name>
    <dbReference type="NCBI Taxonomy" id="1395960"/>
    <lineage>
        <taxon>Bacteria</taxon>
        <taxon>Pseudomonadati</taxon>
        <taxon>Pseudomonadota</taxon>
        <taxon>Alphaproteobacteria</taxon>
        <taxon>Sphingomonadales</taxon>
        <taxon>Sphingomonadaceae</taxon>
        <taxon>Sphingomonas</taxon>
    </lineage>
</organism>
<sequence>MHRPLIEAAAADDGEGVVELWNACGLTRPWNDPQADFALALGGASSAVLVARDGKSLAGSVMVGFDGHRGWVYYLAVAPDSRRAGLGRALMAAAEDWLRARGAPKLQLMVREDNDAALGFYAALGLERQKVVTLGRFLKDSA</sequence>
<dbReference type="CDD" id="cd04301">
    <property type="entry name" value="NAT_SF"/>
    <property type="match status" value="1"/>
</dbReference>
<feature type="domain" description="N-acetyltransferase" evidence="3">
    <location>
        <begin position="4"/>
        <end position="142"/>
    </location>
</feature>
<evidence type="ECO:0000259" key="3">
    <source>
        <dbReference type="PROSITE" id="PS51186"/>
    </source>
</evidence>
<gene>
    <name evidence="4" type="ORF">E5A73_17590</name>
</gene>
<comment type="caution">
    <text evidence="4">The sequence shown here is derived from an EMBL/GenBank/DDBJ whole genome shotgun (WGS) entry which is preliminary data.</text>
</comment>
<dbReference type="PROSITE" id="PS51186">
    <property type="entry name" value="GNAT"/>
    <property type="match status" value="1"/>
</dbReference>
<name>A0A4S1X485_9SPHN</name>
<dbReference type="RefSeq" id="WP_135965153.1">
    <property type="nucleotide sequence ID" value="NZ_SRXT01000007.1"/>
</dbReference>
<dbReference type="InterPro" id="IPR000182">
    <property type="entry name" value="GNAT_dom"/>
</dbReference>
<dbReference type="EMBL" id="SRXT01000007">
    <property type="protein sequence ID" value="TGX50235.1"/>
    <property type="molecule type" value="Genomic_DNA"/>
</dbReference>
<dbReference type="SUPFAM" id="SSF55729">
    <property type="entry name" value="Acyl-CoA N-acyltransferases (Nat)"/>
    <property type="match status" value="1"/>
</dbReference>
<dbReference type="Gene3D" id="3.40.630.30">
    <property type="match status" value="1"/>
</dbReference>
<keyword evidence="1 4" id="KW-0808">Transferase</keyword>
<accession>A0A4S1X485</accession>
<proteinExistence type="predicted"/>
<protein>
    <submittedName>
        <fullName evidence="4">GNAT family acetyltransferase</fullName>
        <ecNumber evidence="4">2.3.1.-</ecNumber>
    </submittedName>
</protein>